<organism evidence="1 2">
    <name type="scientific">Tenggerimyces flavus</name>
    <dbReference type="NCBI Taxonomy" id="1708749"/>
    <lineage>
        <taxon>Bacteria</taxon>
        <taxon>Bacillati</taxon>
        <taxon>Actinomycetota</taxon>
        <taxon>Actinomycetes</taxon>
        <taxon>Propionibacteriales</taxon>
        <taxon>Nocardioidaceae</taxon>
        <taxon>Tenggerimyces</taxon>
    </lineage>
</organism>
<sequence>MRAFRQRVEQKSESGGFLAQSSRGELLELLVRPAAQSHELELARHPYIEHAPDHVGEVGIPQVA</sequence>
<evidence type="ECO:0000313" key="1">
    <source>
        <dbReference type="EMBL" id="MFC3765986.1"/>
    </source>
</evidence>
<proteinExistence type="predicted"/>
<dbReference type="Proteomes" id="UP001595699">
    <property type="component" value="Unassembled WGS sequence"/>
</dbReference>
<reference evidence="2" key="1">
    <citation type="journal article" date="2019" name="Int. J. Syst. Evol. Microbiol.">
        <title>The Global Catalogue of Microorganisms (GCM) 10K type strain sequencing project: providing services to taxonomists for standard genome sequencing and annotation.</title>
        <authorList>
            <consortium name="The Broad Institute Genomics Platform"/>
            <consortium name="The Broad Institute Genome Sequencing Center for Infectious Disease"/>
            <person name="Wu L."/>
            <person name="Ma J."/>
        </authorList>
    </citation>
    <scope>NUCLEOTIDE SEQUENCE [LARGE SCALE GENOMIC DNA]</scope>
    <source>
        <strain evidence="2">CGMCC 4.7241</strain>
    </source>
</reference>
<name>A0ABV7YKX6_9ACTN</name>
<keyword evidence="2" id="KW-1185">Reference proteome</keyword>
<gene>
    <name evidence="1" type="ORF">ACFOUW_34480</name>
</gene>
<comment type="caution">
    <text evidence="1">The sequence shown here is derived from an EMBL/GenBank/DDBJ whole genome shotgun (WGS) entry which is preliminary data.</text>
</comment>
<evidence type="ECO:0000313" key="2">
    <source>
        <dbReference type="Proteomes" id="UP001595699"/>
    </source>
</evidence>
<protein>
    <submittedName>
        <fullName evidence="1">Uncharacterized protein</fullName>
    </submittedName>
</protein>
<dbReference type="EMBL" id="JBHRZH010000045">
    <property type="protein sequence ID" value="MFC3765986.1"/>
    <property type="molecule type" value="Genomic_DNA"/>
</dbReference>
<accession>A0ABV7YKX6</accession>
<dbReference type="RefSeq" id="WP_205120503.1">
    <property type="nucleotide sequence ID" value="NZ_JAFBCM010000001.1"/>
</dbReference>